<reference evidence="2" key="1">
    <citation type="submission" date="2022-11" db="UniProtKB">
        <authorList>
            <consortium name="WormBaseParasite"/>
        </authorList>
    </citation>
    <scope>IDENTIFICATION</scope>
</reference>
<dbReference type="AlphaFoldDB" id="A0A915J6L4"/>
<accession>A0A915J6L4</accession>
<name>A0A915J6L4_ROMCU</name>
<sequence length="98" mass="11669">MFLNQEKRSVVVCFHYSQDRPEAPKSFKMTFYSNWCYRAIESKITRNYSDSENSAATEIFVLLIRLTEEFLEKGQLMVFLMLRVKSYKAPLSMMTFKK</sequence>
<proteinExistence type="predicted"/>
<evidence type="ECO:0000313" key="2">
    <source>
        <dbReference type="WBParaSite" id="nRc.2.0.1.t21780-RA"/>
    </source>
</evidence>
<organism evidence="1 2">
    <name type="scientific">Romanomermis culicivorax</name>
    <name type="common">Nematode worm</name>
    <dbReference type="NCBI Taxonomy" id="13658"/>
    <lineage>
        <taxon>Eukaryota</taxon>
        <taxon>Metazoa</taxon>
        <taxon>Ecdysozoa</taxon>
        <taxon>Nematoda</taxon>
        <taxon>Enoplea</taxon>
        <taxon>Dorylaimia</taxon>
        <taxon>Mermithida</taxon>
        <taxon>Mermithoidea</taxon>
        <taxon>Mermithidae</taxon>
        <taxon>Romanomermis</taxon>
    </lineage>
</organism>
<evidence type="ECO:0000313" key="1">
    <source>
        <dbReference type="Proteomes" id="UP000887565"/>
    </source>
</evidence>
<dbReference type="WBParaSite" id="nRc.2.0.1.t21780-RA">
    <property type="protein sequence ID" value="nRc.2.0.1.t21780-RA"/>
    <property type="gene ID" value="nRc.2.0.1.g21780"/>
</dbReference>
<dbReference type="Proteomes" id="UP000887565">
    <property type="component" value="Unplaced"/>
</dbReference>
<keyword evidence="1" id="KW-1185">Reference proteome</keyword>
<protein>
    <submittedName>
        <fullName evidence="2">Uncharacterized protein</fullName>
    </submittedName>
</protein>